<organism evidence="3 4">
    <name type="scientific">Porcincola intestinalis</name>
    <dbReference type="NCBI Taxonomy" id="2606632"/>
    <lineage>
        <taxon>Bacteria</taxon>
        <taxon>Bacillati</taxon>
        <taxon>Bacillota</taxon>
        <taxon>Clostridia</taxon>
        <taxon>Lachnospirales</taxon>
        <taxon>Lachnospiraceae</taxon>
        <taxon>Porcincola</taxon>
    </lineage>
</organism>
<dbReference type="Proteomes" id="UP000481852">
    <property type="component" value="Unassembled WGS sequence"/>
</dbReference>
<dbReference type="RefSeq" id="WP_154522687.1">
    <property type="nucleotide sequence ID" value="NZ_VULZ01000002.1"/>
</dbReference>
<evidence type="ECO:0000313" key="4">
    <source>
        <dbReference type="Proteomes" id="UP000481852"/>
    </source>
</evidence>
<feature type="region of interest" description="Disordered" evidence="1">
    <location>
        <begin position="55"/>
        <end position="97"/>
    </location>
</feature>
<protein>
    <submittedName>
        <fullName evidence="3">Uncharacterized protein</fullName>
    </submittedName>
</protein>
<keyword evidence="2" id="KW-0732">Signal</keyword>
<feature type="signal peptide" evidence="2">
    <location>
        <begin position="1"/>
        <end position="25"/>
    </location>
</feature>
<gene>
    <name evidence="3" type="ORF">FYJ35_02515</name>
</gene>
<evidence type="ECO:0000256" key="2">
    <source>
        <dbReference type="SAM" id="SignalP"/>
    </source>
</evidence>
<accession>A0A6L5X3H5</accession>
<feature type="chain" id="PRO_5026673838" evidence="2">
    <location>
        <begin position="26"/>
        <end position="349"/>
    </location>
</feature>
<feature type="compositionally biased region" description="Polar residues" evidence="1">
    <location>
        <begin position="56"/>
        <end position="65"/>
    </location>
</feature>
<keyword evidence="4" id="KW-1185">Reference proteome</keyword>
<sequence>MMRNRTAAVWLAGVLAVECAFGTGAAPAVILGESETETARETAGSGEKDAIALSQGAAQKGSTAAISGEKADETEGASSDGKSDGAGPMNAEAEGITAEEAVRQARALYSKMKHYAELTDNENFASCFETAMDADTLQNQMKSVSQAEAETKNLTGHEDVCFLDPTKDKTQSPYYFGVGLTDYEVEKDGSVQWYSVLMRIAKYKDGWKAAALPEGNYFSGKYPEGYEAALGSGRNAVDLYPYLALRFSEKGVFDGAFYSLVNMAWQNTDGSLGLALWLANGQDGTKWCDSIDLVLTDGTKQVASVNTPVQQAVEGGQSMLVTVNIPAANVKTGTDKWSSLSVSSNLLYQ</sequence>
<name>A0A6L5X3H5_9FIRM</name>
<evidence type="ECO:0000313" key="3">
    <source>
        <dbReference type="EMBL" id="MSS13923.1"/>
    </source>
</evidence>
<comment type="caution">
    <text evidence="3">The sequence shown here is derived from an EMBL/GenBank/DDBJ whole genome shotgun (WGS) entry which is preliminary data.</text>
</comment>
<evidence type="ECO:0000256" key="1">
    <source>
        <dbReference type="SAM" id="MobiDB-lite"/>
    </source>
</evidence>
<dbReference type="AlphaFoldDB" id="A0A6L5X3H5"/>
<proteinExistence type="predicted"/>
<reference evidence="3 4" key="1">
    <citation type="submission" date="2019-08" db="EMBL/GenBank/DDBJ databases">
        <title>In-depth cultivation of the pig gut microbiome towards novel bacterial diversity and tailored functional studies.</title>
        <authorList>
            <person name="Wylensek D."/>
            <person name="Hitch T.C.A."/>
            <person name="Clavel T."/>
        </authorList>
    </citation>
    <scope>NUCLEOTIDE SEQUENCE [LARGE SCALE GENOMIC DNA]</scope>
    <source>
        <strain evidence="3 4">Oil+RF-744-WCA-WT-11</strain>
    </source>
</reference>
<dbReference type="EMBL" id="VULZ01000002">
    <property type="protein sequence ID" value="MSS13923.1"/>
    <property type="molecule type" value="Genomic_DNA"/>
</dbReference>